<gene>
    <name evidence="3" type="ORF">IAB19_07285</name>
</gene>
<dbReference type="EMBL" id="JADINH010000153">
    <property type="protein sequence ID" value="MBO8416163.1"/>
    <property type="molecule type" value="Genomic_DNA"/>
</dbReference>
<dbReference type="Proteomes" id="UP000823631">
    <property type="component" value="Unassembled WGS sequence"/>
</dbReference>
<sequence length="529" mass="56852">MGKEKNAEGSLAGKEVRDLAHFSTASALHETVQRYGSAAKEHIVSYTGFDAETGQSLSRSLKDIADYGVDPENAASNLKQHAGFAAENLEAAKSREEQIIAGRNPTTTRTDDMQKTGQKTETGNDIGQVNDPLYDLADVDAQGNYIPGSALQMKFVGSDPASCAEKLLSSKMDKYRAADVKIAVPADYFDGVKQYLDDKAARVQEQLEAAQKNGNAKLAEKLGRQLEKIKKTRDNLVKSKVTSQEALEAVKTPLKTTVKNIARVSHEAGVQGAKTGAIVGGTISLIKNAVQVAKGEKELKDAVFEVSKHTALSAAAGYGTAFTGTALASLMKSSSSEMVRIAGKSGLPAMMVSTVAAMGSTMLGYLRGEIDGVQCLQQLGSDGVKTVSSSLFAVIGQAAIPIPVVGGLVGGMLGYALASSSYAILLTSLQEAKLAKQQRNLVEAECRELCRLMQQYRQELQQLISRYLTSHMQVFNDTFVELKTALKIGDADYAIASANKITRTMGREPLFDTLDEFKRQLLSRERLEF</sequence>
<reference evidence="3" key="1">
    <citation type="submission" date="2020-10" db="EMBL/GenBank/DDBJ databases">
        <authorList>
            <person name="Gilroy R."/>
        </authorList>
    </citation>
    <scope>NUCLEOTIDE SEQUENCE</scope>
    <source>
        <strain evidence="3">17213</strain>
    </source>
</reference>
<protein>
    <submittedName>
        <fullName evidence="3">Uncharacterized protein</fullName>
    </submittedName>
</protein>
<evidence type="ECO:0000313" key="3">
    <source>
        <dbReference type="EMBL" id="MBO8416163.1"/>
    </source>
</evidence>
<feature type="coiled-coil region" evidence="1">
    <location>
        <begin position="193"/>
        <end position="239"/>
    </location>
</feature>
<feature type="coiled-coil region" evidence="1">
    <location>
        <begin position="439"/>
        <end position="466"/>
    </location>
</feature>
<keyword evidence="1" id="KW-0175">Coiled coil</keyword>
<name>A0A9D9DD31_9GAMM</name>
<accession>A0A9D9DD31</accession>
<dbReference type="AlphaFoldDB" id="A0A9D9DD31"/>
<feature type="region of interest" description="Disordered" evidence="2">
    <location>
        <begin position="105"/>
        <end position="129"/>
    </location>
</feature>
<evidence type="ECO:0000256" key="1">
    <source>
        <dbReference type="SAM" id="Coils"/>
    </source>
</evidence>
<feature type="compositionally biased region" description="Polar residues" evidence="2">
    <location>
        <begin position="115"/>
        <end position="127"/>
    </location>
</feature>
<organism evidence="3 4">
    <name type="scientific">Candidatus Avisuccinivibrio stercorigallinarum</name>
    <dbReference type="NCBI Taxonomy" id="2840704"/>
    <lineage>
        <taxon>Bacteria</taxon>
        <taxon>Pseudomonadati</taxon>
        <taxon>Pseudomonadota</taxon>
        <taxon>Gammaproteobacteria</taxon>
        <taxon>Aeromonadales</taxon>
        <taxon>Succinivibrionaceae</taxon>
        <taxon>Succinivibrionaceae incertae sedis</taxon>
        <taxon>Candidatus Avisuccinivibrio</taxon>
    </lineage>
</organism>
<evidence type="ECO:0000256" key="2">
    <source>
        <dbReference type="SAM" id="MobiDB-lite"/>
    </source>
</evidence>
<proteinExistence type="predicted"/>
<comment type="caution">
    <text evidence="3">The sequence shown here is derived from an EMBL/GenBank/DDBJ whole genome shotgun (WGS) entry which is preliminary data.</text>
</comment>
<evidence type="ECO:0000313" key="4">
    <source>
        <dbReference type="Proteomes" id="UP000823631"/>
    </source>
</evidence>
<reference evidence="3" key="2">
    <citation type="journal article" date="2021" name="PeerJ">
        <title>Extensive microbial diversity within the chicken gut microbiome revealed by metagenomics and culture.</title>
        <authorList>
            <person name="Gilroy R."/>
            <person name="Ravi A."/>
            <person name="Getino M."/>
            <person name="Pursley I."/>
            <person name="Horton D.L."/>
            <person name="Alikhan N.F."/>
            <person name="Baker D."/>
            <person name="Gharbi K."/>
            <person name="Hall N."/>
            <person name="Watson M."/>
            <person name="Adriaenssens E.M."/>
            <person name="Foster-Nyarko E."/>
            <person name="Jarju S."/>
            <person name="Secka A."/>
            <person name="Antonio M."/>
            <person name="Oren A."/>
            <person name="Chaudhuri R.R."/>
            <person name="La Ragione R."/>
            <person name="Hildebrand F."/>
            <person name="Pallen M.J."/>
        </authorList>
    </citation>
    <scope>NUCLEOTIDE SEQUENCE</scope>
    <source>
        <strain evidence="3">17213</strain>
    </source>
</reference>